<name>A0ABQ9LY88_HEVBR</name>
<dbReference type="PANTHER" id="PTHR31105:SF58">
    <property type="entry name" value="G-LIKE PROTEIN, PUTATIVE (DUF3133)-RELATED"/>
    <property type="match status" value="1"/>
</dbReference>
<reference evidence="5" key="1">
    <citation type="journal article" date="2023" name="Plant Biotechnol. J.">
        <title>Chromosome-level wild Hevea brasiliensis genome provides new tools for genomic-assisted breeding and valuable loci to elevate rubber yield.</title>
        <authorList>
            <person name="Cheng H."/>
            <person name="Song X."/>
            <person name="Hu Y."/>
            <person name="Wu T."/>
            <person name="Yang Q."/>
            <person name="An Z."/>
            <person name="Feng S."/>
            <person name="Deng Z."/>
            <person name="Wu W."/>
            <person name="Zeng X."/>
            <person name="Tu M."/>
            <person name="Wang X."/>
            <person name="Huang H."/>
        </authorList>
    </citation>
    <scope>NUCLEOTIDE SEQUENCE</scope>
    <source>
        <strain evidence="5">MT/VB/25A 57/8</strain>
    </source>
</reference>
<evidence type="ECO:0000313" key="5">
    <source>
        <dbReference type="EMBL" id="KAJ9171489.1"/>
    </source>
</evidence>
<sequence>MADSTKVRLVRCPKCENLLQELADYSVYQCGGCGAILRAKNKDRDTGTSSQKSDEAQIAGVTTELQNSLERGVVELSDSSDVDIKSNAGSLSCDEKNPEKNGVGDGDADRSRNLSEALSGKLVSENDLVMNMNRDNLGSAVGREHGNLNSEIRHMNRSWRSGQMSGWECGERGEMEGFQRVLRTEVEGVRFSTSNYPDEGPSNYNVGSSYGYGEHHDDHDWANKVQHLEKDRAELLRKLDELKEQLSRSYDVADKTNEKVPLNARMVPPDPYAGSDTWFPGASSMPDRASMQFFAPDKHAARPPYFHHHPGPFSYTNAHEMALHNFHPPMHTSNQIPGYGDPFVPKRAPHQLSGQCQQPSRQYFSRHFFDTNPNAFEPHTSNATFHPPSCSCFHCYERHQGVSAPVPPTTFCNKRFPDVSNNPMPYHHENPGAFGPHVHNARTTIPPQLDFRGPQSHTRWPSDPKSEMGGFARYRPRRVVLASGGQCCRPIVGGAPFFMCFNCFELLQFPKKALLMGKNQQKIRCGACSTEINFAIVNKKLVLSVNMEMTQIPTEVDDSSTEMLKDNTSYSHGHMSRINANFSSDDYDNSGYDFQAIDTDSIALLTGQGLNSMKHQEMNSFHASSPSTSEDETSPDALIAPIEVINSVQQPIKAIVSPPPPGSPLQQHFDYSTNNNVVNRFGKGNRSSRSDQEKVITSKTTARQNSMKEASLATEIEVPFHEYSNTGVSQDSGDANRDDSLLKINKGGDSFFANIIKKSFKDFSRSNQINEHGRSNVSVNGHPIPDRLVKKAEKLAGPIHPGQYWYDFRAGFWGVIGGPCLGIIPRFIEEFNYSMPENCAGGNTSVFVNGRELHQKDLDLLAGRGLPTDRDRSYIIEISGRVLDEDTGEELDSLGKLAPTVEKVKHGFGMKVPKAAA</sequence>
<feature type="coiled-coil region" evidence="1">
    <location>
        <begin position="225"/>
        <end position="259"/>
    </location>
</feature>
<comment type="caution">
    <text evidence="5">The sequence shown here is derived from an EMBL/GenBank/DDBJ whole genome shotgun (WGS) entry which is preliminary data.</text>
</comment>
<organism evidence="5 6">
    <name type="scientific">Hevea brasiliensis</name>
    <name type="common">Para rubber tree</name>
    <name type="synonym">Siphonia brasiliensis</name>
    <dbReference type="NCBI Taxonomy" id="3981"/>
    <lineage>
        <taxon>Eukaryota</taxon>
        <taxon>Viridiplantae</taxon>
        <taxon>Streptophyta</taxon>
        <taxon>Embryophyta</taxon>
        <taxon>Tracheophyta</taxon>
        <taxon>Spermatophyta</taxon>
        <taxon>Magnoliopsida</taxon>
        <taxon>eudicotyledons</taxon>
        <taxon>Gunneridae</taxon>
        <taxon>Pentapetalae</taxon>
        <taxon>rosids</taxon>
        <taxon>fabids</taxon>
        <taxon>Malpighiales</taxon>
        <taxon>Euphorbiaceae</taxon>
        <taxon>Crotonoideae</taxon>
        <taxon>Micrandreae</taxon>
        <taxon>Hevea</taxon>
    </lineage>
</organism>
<feature type="domain" description="Probable zinc-ribbon" evidence="3">
    <location>
        <begin position="493"/>
        <end position="536"/>
    </location>
</feature>
<keyword evidence="6" id="KW-1185">Reference proteome</keyword>
<evidence type="ECO:0000256" key="1">
    <source>
        <dbReference type="SAM" id="Coils"/>
    </source>
</evidence>
<evidence type="ECO:0000313" key="6">
    <source>
        <dbReference type="Proteomes" id="UP001174677"/>
    </source>
</evidence>
<dbReference type="Proteomes" id="UP001174677">
    <property type="component" value="Chromosome 9"/>
</dbReference>
<accession>A0ABQ9LY88</accession>
<feature type="domain" description="Enhanced disease resistance 4-like N-terminal" evidence="4">
    <location>
        <begin position="6"/>
        <end position="39"/>
    </location>
</feature>
<gene>
    <name evidence="5" type="ORF">P3X46_014850</name>
</gene>
<evidence type="ECO:0000259" key="3">
    <source>
        <dbReference type="Pfam" id="PF11331"/>
    </source>
</evidence>
<feature type="region of interest" description="Disordered" evidence="2">
    <location>
        <begin position="681"/>
        <end position="709"/>
    </location>
</feature>
<dbReference type="PANTHER" id="PTHR31105">
    <property type="entry name" value="EXTRA-LARGE G-PROTEIN-LIKE"/>
    <property type="match status" value="1"/>
</dbReference>
<feature type="region of interest" description="Disordered" evidence="2">
    <location>
        <begin position="448"/>
        <end position="468"/>
    </location>
</feature>
<proteinExistence type="predicted"/>
<dbReference type="InterPro" id="IPR040244">
    <property type="entry name" value="EDR4-like"/>
</dbReference>
<dbReference type="Pfam" id="PF11331">
    <property type="entry name" value="Zn_ribbon_12"/>
    <property type="match status" value="1"/>
</dbReference>
<dbReference type="EMBL" id="JARPOI010000009">
    <property type="protein sequence ID" value="KAJ9171489.1"/>
    <property type="molecule type" value="Genomic_DNA"/>
</dbReference>
<evidence type="ECO:0000259" key="4">
    <source>
        <dbReference type="Pfam" id="PF22910"/>
    </source>
</evidence>
<dbReference type="Pfam" id="PF22910">
    <property type="entry name" value="EDR4-like_1st"/>
    <property type="match status" value="1"/>
</dbReference>
<evidence type="ECO:0000256" key="2">
    <source>
        <dbReference type="SAM" id="MobiDB-lite"/>
    </source>
</evidence>
<dbReference type="InterPro" id="IPR055126">
    <property type="entry name" value="EDR4-like_N"/>
</dbReference>
<protein>
    <recommendedName>
        <fullName evidence="7">Zinc-ribbon domain-containing protein</fullName>
    </recommendedName>
</protein>
<feature type="region of interest" description="Disordered" evidence="2">
    <location>
        <begin position="79"/>
        <end position="112"/>
    </location>
</feature>
<evidence type="ECO:0008006" key="7">
    <source>
        <dbReference type="Google" id="ProtNLM"/>
    </source>
</evidence>
<feature type="compositionally biased region" description="Polar residues" evidence="2">
    <location>
        <begin position="697"/>
        <end position="708"/>
    </location>
</feature>
<dbReference type="InterPro" id="IPR021480">
    <property type="entry name" value="Zinc_ribbon_12"/>
</dbReference>
<keyword evidence="1" id="KW-0175">Coiled coil</keyword>